<protein>
    <submittedName>
        <fullName evidence="4">Smc hinge domain-containing protein</fullName>
    </submittedName>
</protein>
<dbReference type="GO" id="GO:0007059">
    <property type="term" value="P:chromosome segregation"/>
    <property type="evidence" value="ECO:0007669"/>
    <property type="project" value="UniProtKB-ARBA"/>
</dbReference>
<dbReference type="FunFam" id="3.30.70.1620:FF:000006">
    <property type="entry name" value="Structural maintenance of chromosomes protein"/>
    <property type="match status" value="1"/>
</dbReference>
<dbReference type="GO" id="GO:0005694">
    <property type="term" value="C:chromosome"/>
    <property type="evidence" value="ECO:0007669"/>
    <property type="project" value="InterPro"/>
</dbReference>
<evidence type="ECO:0000256" key="2">
    <source>
        <dbReference type="SAM" id="MobiDB-lite"/>
    </source>
</evidence>
<dbReference type="GO" id="GO:0005524">
    <property type="term" value="F:ATP binding"/>
    <property type="evidence" value="ECO:0007669"/>
    <property type="project" value="InterPro"/>
</dbReference>
<name>A0A6A6RRH2_9PLEO</name>
<dbReference type="Proteomes" id="UP000799753">
    <property type="component" value="Unassembled WGS sequence"/>
</dbReference>
<feature type="compositionally biased region" description="Polar residues" evidence="2">
    <location>
        <begin position="35"/>
        <end position="56"/>
    </location>
</feature>
<dbReference type="PANTHER" id="PTHR43977">
    <property type="entry name" value="STRUCTURAL MAINTENANCE OF CHROMOSOMES PROTEIN 3"/>
    <property type="match status" value="1"/>
</dbReference>
<evidence type="ECO:0000313" key="4">
    <source>
        <dbReference type="EMBL" id="KAF2636838.1"/>
    </source>
</evidence>
<dbReference type="SUPFAM" id="SSF75553">
    <property type="entry name" value="Smc hinge domain"/>
    <property type="match status" value="1"/>
</dbReference>
<dbReference type="InterPro" id="IPR036277">
    <property type="entry name" value="SMC_hinge_sf"/>
</dbReference>
<sequence>MYEKLQEKYKTASDHLAKQTEEVEKKEELLQTLQTGVASKEGQQSGYQGQLQDARNQASAAATEQEQSKFKISHLEKQIKEDEPKAKKAKQQNSGLLKDLEVLRSEAKKLEAELTKMGFEPGKESELYQQESQLQTQIRELKQQADGLRRKVANIDFSYNDPQPNFDRSRVKGLVAQLFNLEKEHTRAGTALEVCAGGRLYNVVVDTADTGTQLLQNGKLRKRVTIIPLNKIAAFKASAEKIGAAQRLAPNKVNLALSLIGYDDEVTAAMQYVFGSTLVCEDAETAKKVTFDPSVRMKSVTLEGDVYDPSGTLSGGSAPQSSGVLVTMQKLNEIMKELQSREKQLSMLQATIAKEKKKLDAARKMKQELDLKTHEIKLTEEQINGNSSSSVCIIRFAVFPQID</sequence>
<dbReference type="Gene3D" id="6.10.140.130">
    <property type="match status" value="1"/>
</dbReference>
<dbReference type="InterPro" id="IPR010935">
    <property type="entry name" value="SMC_hinge"/>
</dbReference>
<feature type="region of interest" description="Disordered" evidence="2">
    <location>
        <begin position="35"/>
        <end position="70"/>
    </location>
</feature>
<reference evidence="4" key="1">
    <citation type="journal article" date="2020" name="Stud. Mycol.">
        <title>101 Dothideomycetes genomes: a test case for predicting lifestyles and emergence of pathogens.</title>
        <authorList>
            <person name="Haridas S."/>
            <person name="Albert R."/>
            <person name="Binder M."/>
            <person name="Bloem J."/>
            <person name="Labutti K."/>
            <person name="Salamov A."/>
            <person name="Andreopoulos B."/>
            <person name="Baker S."/>
            <person name="Barry K."/>
            <person name="Bills G."/>
            <person name="Bluhm B."/>
            <person name="Cannon C."/>
            <person name="Castanera R."/>
            <person name="Culley D."/>
            <person name="Daum C."/>
            <person name="Ezra D."/>
            <person name="Gonzalez J."/>
            <person name="Henrissat B."/>
            <person name="Kuo A."/>
            <person name="Liang C."/>
            <person name="Lipzen A."/>
            <person name="Lutzoni F."/>
            <person name="Magnuson J."/>
            <person name="Mondo S."/>
            <person name="Nolan M."/>
            <person name="Ohm R."/>
            <person name="Pangilinan J."/>
            <person name="Park H.-J."/>
            <person name="Ramirez L."/>
            <person name="Alfaro M."/>
            <person name="Sun H."/>
            <person name="Tritt A."/>
            <person name="Yoshinaga Y."/>
            <person name="Zwiers L.-H."/>
            <person name="Turgeon B."/>
            <person name="Goodwin S."/>
            <person name="Spatafora J."/>
            <person name="Crous P."/>
            <person name="Grigoriev I."/>
        </authorList>
    </citation>
    <scope>NUCLEOTIDE SEQUENCE</scope>
    <source>
        <strain evidence="4">CBS 473.64</strain>
    </source>
</reference>
<evidence type="ECO:0000313" key="5">
    <source>
        <dbReference type="Proteomes" id="UP000799753"/>
    </source>
</evidence>
<keyword evidence="1" id="KW-0175">Coiled coil</keyword>
<dbReference type="EMBL" id="MU006796">
    <property type="protein sequence ID" value="KAF2636838.1"/>
    <property type="molecule type" value="Genomic_DNA"/>
</dbReference>
<evidence type="ECO:0000259" key="3">
    <source>
        <dbReference type="SMART" id="SM00968"/>
    </source>
</evidence>
<dbReference type="Pfam" id="PF06470">
    <property type="entry name" value="SMC_hinge"/>
    <property type="match status" value="1"/>
</dbReference>
<feature type="domain" description="SMC hinge" evidence="3">
    <location>
        <begin position="169"/>
        <end position="290"/>
    </location>
</feature>
<dbReference type="AlphaFoldDB" id="A0A6A6RRH2"/>
<feature type="region of interest" description="Disordered" evidence="2">
    <location>
        <begin position="1"/>
        <end position="23"/>
    </location>
</feature>
<dbReference type="OrthoDB" id="10255539at2759"/>
<feature type="coiled-coil region" evidence="1">
    <location>
        <begin position="86"/>
        <end position="151"/>
    </location>
</feature>
<gene>
    <name evidence="4" type="ORF">P280DRAFT_142173</name>
</gene>
<dbReference type="Gene3D" id="1.10.287.1490">
    <property type="match status" value="1"/>
</dbReference>
<dbReference type="SMART" id="SM00968">
    <property type="entry name" value="SMC_hinge"/>
    <property type="match status" value="1"/>
</dbReference>
<feature type="coiled-coil region" evidence="1">
    <location>
        <begin position="328"/>
        <end position="382"/>
    </location>
</feature>
<keyword evidence="5" id="KW-1185">Reference proteome</keyword>
<dbReference type="GO" id="GO:0051276">
    <property type="term" value="P:chromosome organization"/>
    <property type="evidence" value="ECO:0007669"/>
    <property type="project" value="InterPro"/>
</dbReference>
<accession>A0A6A6RRH2</accession>
<organism evidence="4 5">
    <name type="scientific">Massarina eburnea CBS 473.64</name>
    <dbReference type="NCBI Taxonomy" id="1395130"/>
    <lineage>
        <taxon>Eukaryota</taxon>
        <taxon>Fungi</taxon>
        <taxon>Dikarya</taxon>
        <taxon>Ascomycota</taxon>
        <taxon>Pezizomycotina</taxon>
        <taxon>Dothideomycetes</taxon>
        <taxon>Pleosporomycetidae</taxon>
        <taxon>Pleosporales</taxon>
        <taxon>Massarineae</taxon>
        <taxon>Massarinaceae</taxon>
        <taxon>Massarina</taxon>
    </lineage>
</organism>
<dbReference type="Gene3D" id="3.30.70.1620">
    <property type="match status" value="1"/>
</dbReference>
<evidence type="ECO:0000256" key="1">
    <source>
        <dbReference type="SAM" id="Coils"/>
    </source>
</evidence>
<proteinExistence type="predicted"/>